<comment type="caution">
    <text evidence="3">The sequence shown here is derived from an EMBL/GenBank/DDBJ whole genome shotgun (WGS) entry which is preliminary data.</text>
</comment>
<sequence length="307" mass="33316">MKKTTLILGCGDIGTQLGKQLIDAGQRVIGARRNVAALDGTGIEAVALDVTDEAAVAALPDADIIVYSVTADRFEESAYEAAYPTGLKAVLQAFGSRKKKPERIFFVSSTSVYAQQAGEAVDETTDTEPHGFSGTLMREAEQALLAHDLPGTALRFSGIYGPGRDRLIRQVSEGRIAASNPPMYSNRIHRDDCAGVIAHLIQLTLDGKSLEPIYLASDCDSAPLHEVMAWIAKRLKVETPDVIQSPLRRRSSKRCNNQRLLDSGYTFRYPTFREGYEDVLQQGGFLPAEEQSGGRKKAGGRTSKAKA</sequence>
<dbReference type="Pfam" id="PF13460">
    <property type="entry name" value="NAD_binding_10"/>
    <property type="match status" value="1"/>
</dbReference>
<dbReference type="GO" id="GO:0004029">
    <property type="term" value="F:aldehyde dehydrogenase (NAD+) activity"/>
    <property type="evidence" value="ECO:0007669"/>
    <property type="project" value="TreeGrafter"/>
</dbReference>
<evidence type="ECO:0000259" key="2">
    <source>
        <dbReference type="Pfam" id="PF13460"/>
    </source>
</evidence>
<dbReference type="OrthoDB" id="9808276at2"/>
<dbReference type="SUPFAM" id="SSF51735">
    <property type="entry name" value="NAD(P)-binding Rossmann-fold domains"/>
    <property type="match status" value="1"/>
</dbReference>
<evidence type="ECO:0000256" key="1">
    <source>
        <dbReference type="SAM" id="MobiDB-lite"/>
    </source>
</evidence>
<evidence type="ECO:0000313" key="4">
    <source>
        <dbReference type="Proteomes" id="UP000186878"/>
    </source>
</evidence>
<feature type="compositionally biased region" description="Basic residues" evidence="1">
    <location>
        <begin position="294"/>
        <end position="307"/>
    </location>
</feature>
<dbReference type="AlphaFoldDB" id="A0A1Q8SU79"/>
<proteinExistence type="predicted"/>
<dbReference type="PANTHER" id="PTHR48079:SF6">
    <property type="entry name" value="NAD(P)-BINDING DOMAIN-CONTAINING PROTEIN-RELATED"/>
    <property type="match status" value="1"/>
</dbReference>
<dbReference type="RefSeq" id="WP_075569462.1">
    <property type="nucleotide sequence ID" value="NZ_MSDO01000007.1"/>
</dbReference>
<gene>
    <name evidence="3" type="ORF">BTW07_07075</name>
</gene>
<organism evidence="3 4">
    <name type="scientific">Salinicola socius</name>
    <dbReference type="NCBI Taxonomy" id="404433"/>
    <lineage>
        <taxon>Bacteria</taxon>
        <taxon>Pseudomonadati</taxon>
        <taxon>Pseudomonadota</taxon>
        <taxon>Gammaproteobacteria</taxon>
        <taxon>Oceanospirillales</taxon>
        <taxon>Halomonadaceae</taxon>
        <taxon>Salinicola</taxon>
    </lineage>
</organism>
<dbReference type="InterPro" id="IPR016040">
    <property type="entry name" value="NAD(P)-bd_dom"/>
</dbReference>
<dbReference type="InterPro" id="IPR051783">
    <property type="entry name" value="NAD(P)-dependent_oxidoreduct"/>
</dbReference>
<feature type="domain" description="NAD(P)-binding" evidence="2">
    <location>
        <begin position="11"/>
        <end position="201"/>
    </location>
</feature>
<reference evidence="3 4" key="1">
    <citation type="submission" date="2016-12" db="EMBL/GenBank/DDBJ databases">
        <title>Draft genome sequences of strains Salinicola socius SMB35, Salinicola sp. MH3R3-1 and Chromohalobacter sp. SMB17 from the Verkhnekamsk potash mining region of Russia.</title>
        <authorList>
            <person name="Mavrodi D.V."/>
            <person name="Olsson B.E."/>
            <person name="Korsakova E.S."/>
            <person name="Pyankova A."/>
            <person name="Mavrodi O.V."/>
            <person name="Plotnikova E.G."/>
        </authorList>
    </citation>
    <scope>NUCLEOTIDE SEQUENCE [LARGE SCALE GENOMIC DNA]</scope>
    <source>
        <strain evidence="3 4">SMB35</strain>
    </source>
</reference>
<dbReference type="Gene3D" id="3.40.50.720">
    <property type="entry name" value="NAD(P)-binding Rossmann-like Domain"/>
    <property type="match status" value="1"/>
</dbReference>
<evidence type="ECO:0000313" key="3">
    <source>
        <dbReference type="EMBL" id="OLO04973.1"/>
    </source>
</evidence>
<dbReference type="PANTHER" id="PTHR48079">
    <property type="entry name" value="PROTEIN YEEZ"/>
    <property type="match status" value="1"/>
</dbReference>
<protein>
    <submittedName>
        <fullName evidence="3">NAD(P)-dependent oxidoreductase</fullName>
    </submittedName>
</protein>
<feature type="region of interest" description="Disordered" evidence="1">
    <location>
        <begin position="283"/>
        <end position="307"/>
    </location>
</feature>
<dbReference type="STRING" id="404433.BTW07_07075"/>
<dbReference type="Proteomes" id="UP000186878">
    <property type="component" value="Unassembled WGS sequence"/>
</dbReference>
<dbReference type="GO" id="GO:0005737">
    <property type="term" value="C:cytoplasm"/>
    <property type="evidence" value="ECO:0007669"/>
    <property type="project" value="TreeGrafter"/>
</dbReference>
<name>A0A1Q8SU79_9GAMM</name>
<dbReference type="CDD" id="cd05266">
    <property type="entry name" value="SDR_a4"/>
    <property type="match status" value="1"/>
</dbReference>
<dbReference type="InterPro" id="IPR036291">
    <property type="entry name" value="NAD(P)-bd_dom_sf"/>
</dbReference>
<accession>A0A1Q8SU79</accession>
<dbReference type="EMBL" id="MSDO01000007">
    <property type="protein sequence ID" value="OLO04973.1"/>
    <property type="molecule type" value="Genomic_DNA"/>
</dbReference>
<keyword evidence="4" id="KW-1185">Reference proteome</keyword>